<reference evidence="2 3" key="2">
    <citation type="submission" date="2023-12" db="EMBL/GenBank/DDBJ databases">
        <title>Description of an unclassified Opitutus bacterium of Verrucomicrobiota.</title>
        <authorList>
            <person name="Zhang D.-F."/>
        </authorList>
    </citation>
    <scope>NUCLEOTIDE SEQUENCE [LARGE SCALE GENOMIC DNA]</scope>
    <source>
        <strain evidence="2 3">WL0086</strain>
    </source>
</reference>
<feature type="transmembrane region" description="Helical" evidence="1">
    <location>
        <begin position="114"/>
        <end position="142"/>
    </location>
</feature>
<accession>A0ABZ1C2S2</accession>
<organism evidence="2 3">
    <name type="scientific">Actomonas aquatica</name>
    <dbReference type="NCBI Taxonomy" id="2866162"/>
    <lineage>
        <taxon>Bacteria</taxon>
        <taxon>Pseudomonadati</taxon>
        <taxon>Verrucomicrobiota</taxon>
        <taxon>Opitutia</taxon>
        <taxon>Opitutales</taxon>
        <taxon>Opitutaceae</taxon>
        <taxon>Actomonas</taxon>
    </lineage>
</organism>
<reference evidence="2 3" key="1">
    <citation type="submission" date="2021-08" db="EMBL/GenBank/DDBJ databases">
        <authorList>
            <person name="Zhang D."/>
            <person name="Zhang A."/>
            <person name="Wang L."/>
        </authorList>
    </citation>
    <scope>NUCLEOTIDE SEQUENCE [LARGE SCALE GENOMIC DNA]</scope>
    <source>
        <strain evidence="2 3">WL0086</strain>
    </source>
</reference>
<gene>
    <name evidence="2" type="ORF">K1X11_014425</name>
</gene>
<sequence>MSQTTPPPPPPALPNADPTKADRDQLKLLRIFHYVWSGFIGLGILFLIGHWFLLQSLINNPELMQNNASTSGPPPEEFFALFKWFYLVMGFLFVVAIVANLLSATFLGARRHRLYSMVVAGLNCLAFPFGTVLGIFTFVVLVRDSVQALYRSSAD</sequence>
<evidence type="ECO:0000256" key="1">
    <source>
        <dbReference type="SAM" id="Phobius"/>
    </source>
</evidence>
<feature type="transmembrane region" description="Helical" evidence="1">
    <location>
        <begin position="84"/>
        <end position="102"/>
    </location>
</feature>
<keyword evidence="1" id="KW-0812">Transmembrane</keyword>
<evidence type="ECO:0000313" key="3">
    <source>
        <dbReference type="Proteomes" id="UP000738431"/>
    </source>
</evidence>
<feature type="transmembrane region" description="Helical" evidence="1">
    <location>
        <begin position="31"/>
        <end position="54"/>
    </location>
</feature>
<name>A0ABZ1C2S2_9BACT</name>
<dbReference type="Proteomes" id="UP000738431">
    <property type="component" value="Chromosome"/>
</dbReference>
<dbReference type="EMBL" id="CP139781">
    <property type="protein sequence ID" value="WRQ86006.1"/>
    <property type="molecule type" value="Genomic_DNA"/>
</dbReference>
<dbReference type="RefSeq" id="WP_221031518.1">
    <property type="nucleotide sequence ID" value="NZ_CP139781.1"/>
</dbReference>
<keyword evidence="1" id="KW-1133">Transmembrane helix</keyword>
<keyword evidence="3" id="KW-1185">Reference proteome</keyword>
<keyword evidence="1" id="KW-0472">Membrane</keyword>
<proteinExistence type="predicted"/>
<evidence type="ECO:0000313" key="2">
    <source>
        <dbReference type="EMBL" id="WRQ86006.1"/>
    </source>
</evidence>
<protein>
    <submittedName>
        <fullName evidence="2">Uncharacterized protein</fullName>
    </submittedName>
</protein>